<evidence type="ECO:0000313" key="1">
    <source>
        <dbReference type="Ensembl" id="ENSMMSP00000018549.1"/>
    </source>
</evidence>
<dbReference type="AlphaFoldDB" id="A0A8C6DS30"/>
<reference evidence="1" key="1">
    <citation type="submission" date="2025-08" db="UniProtKB">
        <authorList>
            <consortium name="Ensembl"/>
        </authorList>
    </citation>
    <scope>IDENTIFICATION</scope>
</reference>
<proteinExistence type="predicted"/>
<name>A0A8C6DS30_MOSMO</name>
<dbReference type="GeneTree" id="ENSGT00990000212989"/>
<protein>
    <submittedName>
        <fullName evidence="1">Uncharacterized protein</fullName>
    </submittedName>
</protein>
<keyword evidence="2" id="KW-1185">Reference proteome</keyword>
<dbReference type="Ensembl" id="ENSMMST00000020485.1">
    <property type="protein sequence ID" value="ENSMMSP00000018549.1"/>
    <property type="gene ID" value="ENSMMSG00000014046.1"/>
</dbReference>
<accession>A0A8C6DS30</accession>
<reference evidence="1" key="2">
    <citation type="submission" date="2025-09" db="UniProtKB">
        <authorList>
            <consortium name="Ensembl"/>
        </authorList>
    </citation>
    <scope>IDENTIFICATION</scope>
</reference>
<dbReference type="Proteomes" id="UP000694544">
    <property type="component" value="Unplaced"/>
</dbReference>
<evidence type="ECO:0000313" key="2">
    <source>
        <dbReference type="Proteomes" id="UP000694544"/>
    </source>
</evidence>
<organism evidence="1 2">
    <name type="scientific">Moschus moschiferus</name>
    <name type="common">Siberian musk deer</name>
    <name type="synonym">Moschus sibiricus</name>
    <dbReference type="NCBI Taxonomy" id="68415"/>
    <lineage>
        <taxon>Eukaryota</taxon>
        <taxon>Metazoa</taxon>
        <taxon>Chordata</taxon>
        <taxon>Craniata</taxon>
        <taxon>Vertebrata</taxon>
        <taxon>Euteleostomi</taxon>
        <taxon>Mammalia</taxon>
        <taxon>Eutheria</taxon>
        <taxon>Laurasiatheria</taxon>
        <taxon>Artiodactyla</taxon>
        <taxon>Ruminantia</taxon>
        <taxon>Pecora</taxon>
        <taxon>Moschidae</taxon>
        <taxon>Moschus</taxon>
    </lineage>
</organism>
<sequence length="77" mass="8445">MVTGLAVRGVAGLAAAALAAVSLEHYVLAGRFSPLPQPRTARSPHPAPGPGASSIFRGLQGTQWAPRLGRWWWWWWW</sequence>